<accession>A0ACC3TSE8</accession>
<sequence>MAALVSLTLTGSPSDHLGTAIAHSKFRTRTQLRGAWIRRRYPTLVLIYQCSTQPRIYQQNITMLVKKANNIISKQWYYQSNPMHRELWMRHPRSSLYVIPYWIAFWGGMGYTTYYLGRMVLGQKA</sequence>
<gene>
    <name evidence="1" type="ORF">V1517DRAFT_318657</name>
</gene>
<organism evidence="1 2">
    <name type="scientific">Lipomyces orientalis</name>
    <dbReference type="NCBI Taxonomy" id="1233043"/>
    <lineage>
        <taxon>Eukaryota</taxon>
        <taxon>Fungi</taxon>
        <taxon>Dikarya</taxon>
        <taxon>Ascomycota</taxon>
        <taxon>Saccharomycotina</taxon>
        <taxon>Lipomycetes</taxon>
        <taxon>Lipomycetales</taxon>
        <taxon>Lipomycetaceae</taxon>
        <taxon>Lipomyces</taxon>
    </lineage>
</organism>
<evidence type="ECO:0000313" key="1">
    <source>
        <dbReference type="EMBL" id="KAK9324069.1"/>
    </source>
</evidence>
<comment type="caution">
    <text evidence="1">The sequence shown here is derived from an EMBL/GenBank/DDBJ whole genome shotgun (WGS) entry which is preliminary data.</text>
</comment>
<dbReference type="EMBL" id="MU970054">
    <property type="protein sequence ID" value="KAK9324069.1"/>
    <property type="molecule type" value="Genomic_DNA"/>
</dbReference>
<reference evidence="2" key="1">
    <citation type="journal article" date="2024" name="Front. Bioeng. Biotechnol.">
        <title>Genome-scale model development and genomic sequencing of the oleaginous clade Lipomyces.</title>
        <authorList>
            <person name="Czajka J.J."/>
            <person name="Han Y."/>
            <person name="Kim J."/>
            <person name="Mondo S.J."/>
            <person name="Hofstad B.A."/>
            <person name="Robles A."/>
            <person name="Haridas S."/>
            <person name="Riley R."/>
            <person name="LaButti K."/>
            <person name="Pangilinan J."/>
            <person name="Andreopoulos W."/>
            <person name="Lipzen A."/>
            <person name="Yan J."/>
            <person name="Wang M."/>
            <person name="Ng V."/>
            <person name="Grigoriev I.V."/>
            <person name="Spatafora J.W."/>
            <person name="Magnuson J.K."/>
            <person name="Baker S.E."/>
            <person name="Pomraning K.R."/>
        </authorList>
    </citation>
    <scope>NUCLEOTIDE SEQUENCE [LARGE SCALE GENOMIC DNA]</scope>
    <source>
        <strain evidence="2">CBS 10300</strain>
    </source>
</reference>
<dbReference type="Proteomes" id="UP001489719">
    <property type="component" value="Unassembled WGS sequence"/>
</dbReference>
<proteinExistence type="predicted"/>
<name>A0ACC3TSE8_9ASCO</name>
<protein>
    <submittedName>
        <fullName evidence="1">Uncharacterized protein</fullName>
    </submittedName>
</protein>
<evidence type="ECO:0000313" key="2">
    <source>
        <dbReference type="Proteomes" id="UP001489719"/>
    </source>
</evidence>
<keyword evidence="2" id="KW-1185">Reference proteome</keyword>